<evidence type="ECO:0000313" key="2">
    <source>
        <dbReference type="EMBL" id="DAF90129.1"/>
    </source>
</evidence>
<keyword evidence="1" id="KW-0812">Transmembrane</keyword>
<accession>A0A8S5U6L2</accession>
<evidence type="ECO:0000256" key="1">
    <source>
        <dbReference type="SAM" id="Phobius"/>
    </source>
</evidence>
<keyword evidence="1" id="KW-0472">Membrane</keyword>
<proteinExistence type="predicted"/>
<name>A0A8S5U6L2_9CAUD</name>
<reference evidence="2" key="1">
    <citation type="journal article" date="2021" name="Proc. Natl. Acad. Sci. U.S.A.">
        <title>A Catalog of Tens of Thousands of Viruses from Human Metagenomes Reveals Hidden Associations with Chronic Diseases.</title>
        <authorList>
            <person name="Tisza M.J."/>
            <person name="Buck C.B."/>
        </authorList>
    </citation>
    <scope>NUCLEOTIDE SEQUENCE</scope>
    <source>
        <strain evidence="2">CtWlk2</strain>
    </source>
</reference>
<keyword evidence="1" id="KW-1133">Transmembrane helix</keyword>
<sequence>MFILCYSKINHHICSAQQFYTYNTVRLDKLAFFAGVFYVRIFGSTIKILVSVYPRVER</sequence>
<protein>
    <submittedName>
        <fullName evidence="2">Uncharacterized protein</fullName>
    </submittedName>
</protein>
<organism evidence="2">
    <name type="scientific">Siphoviridae sp. ctWlk2</name>
    <dbReference type="NCBI Taxonomy" id="2825539"/>
    <lineage>
        <taxon>Viruses</taxon>
        <taxon>Duplodnaviria</taxon>
        <taxon>Heunggongvirae</taxon>
        <taxon>Uroviricota</taxon>
        <taxon>Caudoviricetes</taxon>
    </lineage>
</organism>
<feature type="transmembrane region" description="Helical" evidence="1">
    <location>
        <begin position="30"/>
        <end position="50"/>
    </location>
</feature>
<dbReference type="EMBL" id="BK016022">
    <property type="protein sequence ID" value="DAF90129.1"/>
    <property type="molecule type" value="Genomic_DNA"/>
</dbReference>